<dbReference type="InterPro" id="IPR046373">
    <property type="entry name" value="Acyl-CoA_Oxase/DH_mid-dom_sf"/>
</dbReference>
<gene>
    <name evidence="9" type="ORF">K7472_29485</name>
</gene>
<dbReference type="CDD" id="cd00567">
    <property type="entry name" value="ACAD"/>
    <property type="match status" value="1"/>
</dbReference>
<dbReference type="EMBL" id="JAINVZ010000032">
    <property type="protein sequence ID" value="MBY8888949.1"/>
    <property type="molecule type" value="Genomic_DNA"/>
</dbReference>
<dbReference type="PANTHER" id="PTHR48083">
    <property type="entry name" value="MEDIUM-CHAIN SPECIFIC ACYL-COA DEHYDROGENASE, MITOCHONDRIAL-RELATED"/>
    <property type="match status" value="1"/>
</dbReference>
<accession>A0ABS7R214</accession>
<protein>
    <submittedName>
        <fullName evidence="9">Acyl-CoA/acyl-ACP dehydrogenase</fullName>
    </submittedName>
</protein>
<evidence type="ECO:0000256" key="5">
    <source>
        <dbReference type="ARBA" id="ARBA00023002"/>
    </source>
</evidence>
<proteinExistence type="inferred from homology"/>
<feature type="domain" description="Acyl-CoA oxidase/dehydrogenase middle" evidence="8">
    <location>
        <begin position="129"/>
        <end position="221"/>
    </location>
</feature>
<dbReference type="PANTHER" id="PTHR48083:SF2">
    <property type="entry name" value="MEDIUM-CHAIN SPECIFIC ACYL-COA DEHYDROGENASE, MITOCHONDRIAL"/>
    <property type="match status" value="1"/>
</dbReference>
<dbReference type="Gene3D" id="1.20.140.10">
    <property type="entry name" value="Butyryl-CoA Dehydrogenase, subunit A, domain 3"/>
    <property type="match status" value="2"/>
</dbReference>
<dbReference type="InterPro" id="IPR037069">
    <property type="entry name" value="AcylCoA_DH/ox_N_sf"/>
</dbReference>
<evidence type="ECO:0000256" key="2">
    <source>
        <dbReference type="ARBA" id="ARBA00009347"/>
    </source>
</evidence>
<keyword evidence="4 6" id="KW-0274">FAD</keyword>
<feature type="domain" description="Acyl-CoA dehydrogenase/oxidase C-terminal" evidence="7">
    <location>
        <begin position="242"/>
        <end position="370"/>
    </location>
</feature>
<evidence type="ECO:0000313" key="9">
    <source>
        <dbReference type="EMBL" id="MBY8888949.1"/>
    </source>
</evidence>
<evidence type="ECO:0000256" key="3">
    <source>
        <dbReference type="ARBA" id="ARBA00022630"/>
    </source>
</evidence>
<dbReference type="InterPro" id="IPR006091">
    <property type="entry name" value="Acyl-CoA_Oxase/DH_mid-dom"/>
</dbReference>
<sequence length="378" mass="41123">MELTADQRKTQELCARLAPDLRRRALAIDADPAVMEPHFDSPTYAWYRECSMPSAYRTSGNPLITSFPDTPSMVDWIVASIEWARGDAGAVMACPGPGLAGLTVDLLSDERQKGFFYDKLADGRTWAFFAMTEPDVGSDAAHVRTRLDPVPSGGHVLNGAKRYVGNGDRGSIGVVWAKTGDHMLGMRAVLLELPAPGCVTRPLPMLGLRGARLSEMLFQDVRVPPGMLLGEHLPATRRGLWGAIRSLQSMRLMVGSLAIGTARAIWDYAREHFPHAPGAETLEDRIEAARLHALETASAIDLDPDRAHLGARVKLAGTRLAVEAGAWALSVAGPGAWTEHPLLEKWNRDARGFEFMDGTSNVQRLHIAQGHLKESGRA</sequence>
<dbReference type="Pfam" id="PF00441">
    <property type="entry name" value="Acyl-CoA_dh_1"/>
    <property type="match status" value="1"/>
</dbReference>
<keyword evidence="10" id="KW-1185">Reference proteome</keyword>
<dbReference type="Proteomes" id="UP001198565">
    <property type="component" value="Unassembled WGS sequence"/>
</dbReference>
<dbReference type="InterPro" id="IPR009075">
    <property type="entry name" value="AcylCo_DH/oxidase_C"/>
</dbReference>
<dbReference type="Gene3D" id="1.10.540.10">
    <property type="entry name" value="Acyl-CoA dehydrogenase/oxidase, N-terminal domain"/>
    <property type="match status" value="1"/>
</dbReference>
<evidence type="ECO:0000259" key="8">
    <source>
        <dbReference type="Pfam" id="PF02770"/>
    </source>
</evidence>
<comment type="cofactor">
    <cofactor evidence="1 6">
        <name>FAD</name>
        <dbReference type="ChEBI" id="CHEBI:57692"/>
    </cofactor>
</comment>
<comment type="similarity">
    <text evidence="2 6">Belongs to the acyl-CoA dehydrogenase family.</text>
</comment>
<evidence type="ECO:0000313" key="10">
    <source>
        <dbReference type="Proteomes" id="UP001198565"/>
    </source>
</evidence>
<dbReference type="InterPro" id="IPR036250">
    <property type="entry name" value="AcylCo_DH-like_C"/>
</dbReference>
<evidence type="ECO:0000256" key="4">
    <source>
        <dbReference type="ARBA" id="ARBA00022827"/>
    </source>
</evidence>
<dbReference type="Pfam" id="PF02770">
    <property type="entry name" value="Acyl-CoA_dh_M"/>
    <property type="match status" value="1"/>
</dbReference>
<dbReference type="Gene3D" id="2.40.110.10">
    <property type="entry name" value="Butyryl-CoA Dehydrogenase, subunit A, domain 2"/>
    <property type="match status" value="1"/>
</dbReference>
<dbReference type="InterPro" id="IPR009100">
    <property type="entry name" value="AcylCoA_DH/oxidase_NM_dom_sf"/>
</dbReference>
<comment type="caution">
    <text evidence="9">The sequence shown here is derived from an EMBL/GenBank/DDBJ whole genome shotgun (WGS) entry which is preliminary data.</text>
</comment>
<dbReference type="SUPFAM" id="SSF47203">
    <property type="entry name" value="Acyl-CoA dehydrogenase C-terminal domain-like"/>
    <property type="match status" value="1"/>
</dbReference>
<keyword evidence="5 6" id="KW-0560">Oxidoreductase</keyword>
<dbReference type="InterPro" id="IPR050741">
    <property type="entry name" value="Acyl-CoA_dehydrogenase"/>
</dbReference>
<evidence type="ECO:0000256" key="6">
    <source>
        <dbReference type="RuleBase" id="RU362125"/>
    </source>
</evidence>
<reference evidence="9 10" key="1">
    <citation type="submission" date="2021-08" db="EMBL/GenBank/DDBJ databases">
        <title>Streptomyces sp. PTM05 isolated from lichen.</title>
        <authorList>
            <person name="Somphong A."/>
            <person name="Phongsopitanun W."/>
            <person name="Tanasupawat S."/>
        </authorList>
    </citation>
    <scope>NUCLEOTIDE SEQUENCE [LARGE SCALE GENOMIC DNA]</scope>
    <source>
        <strain evidence="9 10">Ptm05</strain>
    </source>
</reference>
<evidence type="ECO:0000256" key="1">
    <source>
        <dbReference type="ARBA" id="ARBA00001974"/>
    </source>
</evidence>
<dbReference type="SUPFAM" id="SSF56645">
    <property type="entry name" value="Acyl-CoA dehydrogenase NM domain-like"/>
    <property type="match status" value="1"/>
</dbReference>
<keyword evidence="3 6" id="KW-0285">Flavoprotein</keyword>
<evidence type="ECO:0000259" key="7">
    <source>
        <dbReference type="Pfam" id="PF00441"/>
    </source>
</evidence>
<name>A0ABS7R214_9ACTN</name>
<dbReference type="RefSeq" id="WP_222981808.1">
    <property type="nucleotide sequence ID" value="NZ_JAINVZ010000032.1"/>
</dbReference>
<organism evidence="9 10">
    <name type="scientific">Streptantibioticus parmotrematis</name>
    <dbReference type="NCBI Taxonomy" id="2873249"/>
    <lineage>
        <taxon>Bacteria</taxon>
        <taxon>Bacillati</taxon>
        <taxon>Actinomycetota</taxon>
        <taxon>Actinomycetes</taxon>
        <taxon>Kitasatosporales</taxon>
        <taxon>Streptomycetaceae</taxon>
        <taxon>Streptantibioticus</taxon>
    </lineage>
</organism>